<proteinExistence type="predicted"/>
<evidence type="ECO:0000313" key="3">
    <source>
        <dbReference type="Proteomes" id="UP000028681"/>
    </source>
</evidence>
<accession>A0A076LN96</accession>
<gene>
    <name evidence="2" type="ORF">ETEE_1644</name>
</gene>
<dbReference type="AlphaFoldDB" id="A0A076LN96"/>
<keyword evidence="1" id="KW-0472">Membrane</keyword>
<keyword evidence="1" id="KW-1133">Transmembrane helix</keyword>
<protein>
    <submittedName>
        <fullName evidence="2">Uncharacterized protein</fullName>
    </submittedName>
</protein>
<feature type="transmembrane region" description="Helical" evidence="1">
    <location>
        <begin position="7"/>
        <end position="29"/>
    </location>
</feature>
<dbReference type="Proteomes" id="UP000028681">
    <property type="component" value="Chromosome"/>
</dbReference>
<dbReference type="HOGENOM" id="CLU_3215559_0_0_6"/>
<name>A0A076LN96_9GAMM</name>
<keyword evidence="1" id="KW-0812">Transmembrane</keyword>
<organism evidence="2 3">
    <name type="scientific">Edwardsiella anguillarum ET080813</name>
    <dbReference type="NCBI Taxonomy" id="667120"/>
    <lineage>
        <taxon>Bacteria</taxon>
        <taxon>Pseudomonadati</taxon>
        <taxon>Pseudomonadota</taxon>
        <taxon>Gammaproteobacteria</taxon>
        <taxon>Enterobacterales</taxon>
        <taxon>Hafniaceae</taxon>
        <taxon>Edwardsiella</taxon>
    </lineage>
</organism>
<reference evidence="2 3" key="1">
    <citation type="journal article" date="2012" name="PLoS ONE">
        <title>Edwardsiella comparative phylogenomics reveal the new intra/inter-species taxonomic relationships, virulence evolution and niche adaptation mechanisms.</title>
        <authorList>
            <person name="Yang M."/>
            <person name="Lv Y."/>
            <person name="Xiao J."/>
            <person name="Wu H."/>
            <person name="Zheng H."/>
            <person name="Liu Q."/>
            <person name="Zhang Y."/>
            <person name="Wang Q."/>
        </authorList>
    </citation>
    <scope>NUCLEOTIDE SEQUENCE [LARGE SCALE GENOMIC DNA]</scope>
    <source>
        <strain evidence="3">080813</strain>
    </source>
</reference>
<evidence type="ECO:0000313" key="2">
    <source>
        <dbReference type="EMBL" id="AIJ08093.1"/>
    </source>
</evidence>
<dbReference type="KEGG" id="ete:ETEE_1644"/>
<dbReference type="EMBL" id="CP006664">
    <property type="protein sequence ID" value="AIJ08093.1"/>
    <property type="molecule type" value="Genomic_DNA"/>
</dbReference>
<evidence type="ECO:0000256" key="1">
    <source>
        <dbReference type="SAM" id="Phobius"/>
    </source>
</evidence>
<sequence length="44" mass="5622">MFYFCIFDMYLCNTFIVYLFYFMALPVTLNYHTYNYFFTSFYEI</sequence>